<protein>
    <submittedName>
        <fullName evidence="1">Uncharacterized protein</fullName>
    </submittedName>
</protein>
<organism evidence="1 2">
    <name type="scientific">Chaetomium fimeti</name>
    <dbReference type="NCBI Taxonomy" id="1854472"/>
    <lineage>
        <taxon>Eukaryota</taxon>
        <taxon>Fungi</taxon>
        <taxon>Dikarya</taxon>
        <taxon>Ascomycota</taxon>
        <taxon>Pezizomycotina</taxon>
        <taxon>Sordariomycetes</taxon>
        <taxon>Sordariomycetidae</taxon>
        <taxon>Sordariales</taxon>
        <taxon>Chaetomiaceae</taxon>
        <taxon>Chaetomium</taxon>
    </lineage>
</organism>
<evidence type="ECO:0000313" key="1">
    <source>
        <dbReference type="EMBL" id="KAK3291012.1"/>
    </source>
</evidence>
<reference evidence="1" key="2">
    <citation type="submission" date="2023-06" db="EMBL/GenBank/DDBJ databases">
        <authorList>
            <consortium name="Lawrence Berkeley National Laboratory"/>
            <person name="Haridas S."/>
            <person name="Hensen N."/>
            <person name="Bonometti L."/>
            <person name="Westerberg I."/>
            <person name="Brannstrom I.O."/>
            <person name="Guillou S."/>
            <person name="Cros-Aarteil S."/>
            <person name="Calhoun S."/>
            <person name="Kuo A."/>
            <person name="Mondo S."/>
            <person name="Pangilinan J."/>
            <person name="Riley R."/>
            <person name="Labutti K."/>
            <person name="Andreopoulos B."/>
            <person name="Lipzen A."/>
            <person name="Chen C."/>
            <person name="Yanf M."/>
            <person name="Daum C."/>
            <person name="Ng V."/>
            <person name="Clum A."/>
            <person name="Steindorff A."/>
            <person name="Ohm R."/>
            <person name="Martin F."/>
            <person name="Silar P."/>
            <person name="Natvig D."/>
            <person name="Lalanne C."/>
            <person name="Gautier V."/>
            <person name="Ament-Velasquez S.L."/>
            <person name="Kruys A."/>
            <person name="Hutchinson M.I."/>
            <person name="Powell A.J."/>
            <person name="Barry K."/>
            <person name="Miller A.N."/>
            <person name="Grigoriev I.V."/>
            <person name="Debuchy R."/>
            <person name="Gladieux P."/>
            <person name="Thoren M.H."/>
            <person name="Johannesson H."/>
        </authorList>
    </citation>
    <scope>NUCLEOTIDE SEQUENCE</scope>
    <source>
        <strain evidence="1">CBS 168.71</strain>
    </source>
</reference>
<accession>A0AAE0H6Y7</accession>
<evidence type="ECO:0000313" key="2">
    <source>
        <dbReference type="Proteomes" id="UP001278766"/>
    </source>
</evidence>
<dbReference type="GeneID" id="87843141"/>
<keyword evidence="2" id="KW-1185">Reference proteome</keyword>
<dbReference type="AlphaFoldDB" id="A0AAE0H6Y7"/>
<proteinExistence type="predicted"/>
<name>A0AAE0H6Y7_9PEZI</name>
<reference evidence="1" key="1">
    <citation type="journal article" date="2023" name="Mol. Phylogenet. Evol.">
        <title>Genome-scale phylogeny and comparative genomics of the fungal order Sordariales.</title>
        <authorList>
            <person name="Hensen N."/>
            <person name="Bonometti L."/>
            <person name="Westerberg I."/>
            <person name="Brannstrom I.O."/>
            <person name="Guillou S."/>
            <person name="Cros-Aarteil S."/>
            <person name="Calhoun S."/>
            <person name="Haridas S."/>
            <person name="Kuo A."/>
            <person name="Mondo S."/>
            <person name="Pangilinan J."/>
            <person name="Riley R."/>
            <person name="LaButti K."/>
            <person name="Andreopoulos B."/>
            <person name="Lipzen A."/>
            <person name="Chen C."/>
            <person name="Yan M."/>
            <person name="Daum C."/>
            <person name="Ng V."/>
            <person name="Clum A."/>
            <person name="Steindorff A."/>
            <person name="Ohm R.A."/>
            <person name="Martin F."/>
            <person name="Silar P."/>
            <person name="Natvig D.O."/>
            <person name="Lalanne C."/>
            <person name="Gautier V."/>
            <person name="Ament-Velasquez S.L."/>
            <person name="Kruys A."/>
            <person name="Hutchinson M.I."/>
            <person name="Powell A.J."/>
            <person name="Barry K."/>
            <person name="Miller A.N."/>
            <person name="Grigoriev I.V."/>
            <person name="Debuchy R."/>
            <person name="Gladieux P."/>
            <person name="Hiltunen Thoren M."/>
            <person name="Johannesson H."/>
        </authorList>
    </citation>
    <scope>NUCLEOTIDE SEQUENCE</scope>
    <source>
        <strain evidence="1">CBS 168.71</strain>
    </source>
</reference>
<gene>
    <name evidence="1" type="ORF">B0H64DRAFT_436383</name>
</gene>
<sequence>MAPAHDTFIPGPELLDSAANCVILAHHLRIRFMNLIRGLMCPELIKSLSEAYYPEKIEAASLQSIAICRRFKLAGEDFRSLDSVTHDSVKLVERFEAEPNNLAVEWEATGMFPVPKVEVGKPFPGIEDGKECRPEGNDR</sequence>
<comment type="caution">
    <text evidence="1">The sequence shown here is derived from an EMBL/GenBank/DDBJ whole genome shotgun (WGS) entry which is preliminary data.</text>
</comment>
<dbReference type="RefSeq" id="XP_062654526.1">
    <property type="nucleotide sequence ID" value="XM_062806193.1"/>
</dbReference>
<dbReference type="Proteomes" id="UP001278766">
    <property type="component" value="Unassembled WGS sequence"/>
</dbReference>
<dbReference type="EMBL" id="JAUEPN010000011">
    <property type="protein sequence ID" value="KAK3291012.1"/>
    <property type="molecule type" value="Genomic_DNA"/>
</dbReference>